<dbReference type="AlphaFoldDB" id="A0A7C9KGP5"/>
<reference evidence="3 4" key="1">
    <citation type="submission" date="2019-09" db="EMBL/GenBank/DDBJ databases">
        <title>Polymorphobacter sp. isolated from a lake in China.</title>
        <authorList>
            <person name="Liu Z."/>
        </authorList>
    </citation>
    <scope>NUCLEOTIDE SEQUENCE [LARGE SCALE GENOMIC DNA]</scope>
    <source>
        <strain evidence="3 4">D40P</strain>
    </source>
</reference>
<dbReference type="GO" id="GO:0008483">
    <property type="term" value="F:transaminase activity"/>
    <property type="evidence" value="ECO:0007669"/>
    <property type="project" value="UniProtKB-KW"/>
</dbReference>
<dbReference type="Pfam" id="PF00266">
    <property type="entry name" value="Aminotran_5"/>
    <property type="match status" value="1"/>
</dbReference>
<organism evidence="3 4">
    <name type="scientific">Sandarakinorhabdus fusca</name>
    <dbReference type="NCBI Taxonomy" id="1439888"/>
    <lineage>
        <taxon>Bacteria</taxon>
        <taxon>Pseudomonadati</taxon>
        <taxon>Pseudomonadota</taxon>
        <taxon>Alphaproteobacteria</taxon>
        <taxon>Sphingomonadales</taxon>
        <taxon>Sphingosinicellaceae</taxon>
        <taxon>Sandarakinorhabdus</taxon>
    </lineage>
</organism>
<dbReference type="PANTHER" id="PTHR43092:SF6">
    <property type="entry name" value="BLR1280 PROTEIN"/>
    <property type="match status" value="1"/>
</dbReference>
<dbReference type="RefSeq" id="WP_152576193.1">
    <property type="nucleotide sequence ID" value="NZ_JAATJI010000001.1"/>
</dbReference>
<gene>
    <name evidence="3" type="ORF">F3168_00370</name>
</gene>
<proteinExistence type="predicted"/>
<dbReference type="PROSITE" id="PS51318">
    <property type="entry name" value="TAT"/>
    <property type="match status" value="1"/>
</dbReference>
<comment type="caution">
    <text evidence="3">The sequence shown here is derived from an EMBL/GenBank/DDBJ whole genome shotgun (WGS) entry which is preliminary data.</text>
</comment>
<dbReference type="SUPFAM" id="SSF53383">
    <property type="entry name" value="PLP-dependent transferases"/>
    <property type="match status" value="1"/>
</dbReference>
<evidence type="ECO:0000313" key="4">
    <source>
        <dbReference type="Proteomes" id="UP000481327"/>
    </source>
</evidence>
<evidence type="ECO:0000259" key="2">
    <source>
        <dbReference type="Pfam" id="PF00266"/>
    </source>
</evidence>
<protein>
    <submittedName>
        <fullName evidence="3">Aminotransferase class V-fold PLP-dependent enzyme</fullName>
    </submittedName>
</protein>
<keyword evidence="1" id="KW-0663">Pyridoxal phosphate</keyword>
<dbReference type="InterPro" id="IPR015422">
    <property type="entry name" value="PyrdxlP-dep_Trfase_small"/>
</dbReference>
<dbReference type="Gene3D" id="3.90.1150.10">
    <property type="entry name" value="Aspartate Aminotransferase, domain 1"/>
    <property type="match status" value="1"/>
</dbReference>
<dbReference type="OrthoDB" id="9804366at2"/>
<evidence type="ECO:0000256" key="1">
    <source>
        <dbReference type="ARBA" id="ARBA00022898"/>
    </source>
</evidence>
<keyword evidence="3" id="KW-0808">Transferase</keyword>
<dbReference type="PANTHER" id="PTHR43092">
    <property type="entry name" value="L-CYSTEINE DESULFHYDRASE"/>
    <property type="match status" value="1"/>
</dbReference>
<keyword evidence="3" id="KW-0032">Aminotransferase</keyword>
<dbReference type="InterPro" id="IPR015424">
    <property type="entry name" value="PyrdxlP-dep_Trfase"/>
</dbReference>
<dbReference type="InterPro" id="IPR015421">
    <property type="entry name" value="PyrdxlP-dep_Trfase_major"/>
</dbReference>
<dbReference type="InterPro" id="IPR006311">
    <property type="entry name" value="TAT_signal"/>
</dbReference>
<dbReference type="InterPro" id="IPR000192">
    <property type="entry name" value="Aminotrans_V_dom"/>
</dbReference>
<name>A0A7C9KGP5_9SPHN</name>
<sequence>MVTDNDKGVSRRAAMIGAAGLTAAAVVPVRAAATPPLAADDEAGWARIAAQYPVTRAITQLENAYWGSMATPVQGAHRAILEKLNRDNSWYARRAMVKDQAAARERAAAAMGVEPEEMAFCRNAAEGLSALISQFRDVGPGDRILYSDTDYESTQGAMVSLARSRGAEAVKIRLPRSVTHDNVIAAYAAAIAATPKLKLVLLTHMSHRAGLVLPVAAIVPLARARGAQVIVDAAQSFYQFDFKLPDFGADFVGMNFHKWVGAPVGVAGIWIRKGHTDAIAPSPAEPNAPVTSVEARVHQGTVDYAAQLTVPAALDFQRTIGNPAKLARLQYLRNRWVAPLRGQDGLEILLPDDVRLHGATTSFRIRGRTSVADNIAITDALLDRFGIMTVYRSGLSDGACVRVTPSLFTTPAEVDRIVPALRTLASELAR</sequence>
<keyword evidence="4" id="KW-1185">Reference proteome</keyword>
<feature type="domain" description="Aminotransferase class V" evidence="2">
    <location>
        <begin position="100"/>
        <end position="370"/>
    </location>
</feature>
<dbReference type="Gene3D" id="3.40.640.10">
    <property type="entry name" value="Type I PLP-dependent aspartate aminotransferase-like (Major domain)"/>
    <property type="match status" value="1"/>
</dbReference>
<dbReference type="EMBL" id="WIOL01000001">
    <property type="protein sequence ID" value="MQT15719.1"/>
    <property type="molecule type" value="Genomic_DNA"/>
</dbReference>
<evidence type="ECO:0000313" key="3">
    <source>
        <dbReference type="EMBL" id="MQT15719.1"/>
    </source>
</evidence>
<dbReference type="Proteomes" id="UP000481327">
    <property type="component" value="Unassembled WGS sequence"/>
</dbReference>
<accession>A0A7C9KGP5</accession>